<evidence type="ECO:0000256" key="5">
    <source>
        <dbReference type="ARBA" id="ARBA00022490"/>
    </source>
</evidence>
<evidence type="ECO:0000256" key="7">
    <source>
        <dbReference type="ARBA" id="ARBA00022679"/>
    </source>
</evidence>
<evidence type="ECO:0000256" key="4">
    <source>
        <dbReference type="ARBA" id="ARBA00013346"/>
    </source>
</evidence>
<keyword evidence="7" id="KW-0808">Transferase</keyword>
<dbReference type="SUPFAM" id="SSF53335">
    <property type="entry name" value="S-adenosyl-L-methionine-dependent methyltransferases"/>
    <property type="match status" value="1"/>
</dbReference>
<sequence length="337" mass="35844">MPNTTPTDQALDQAIHAVPAEQFHGVDGRAVRPCTPAAVTHRHLRMLDVHPGANVMDIGIGSGLSAALLAQLAGPEGRVTAVEIDPALARRAEALYAEYGHQVAVVVGDGLLGYPQNGPYDRILVGTTPPAIPDAWLQQLKPGGTLLSGVRIADLPGAYAIARITVDDKHQPHQVEIHHGGYTPMVAPAPADTASRAVDTQQPDCSLTPLSDQDPSTIERLLAALRDASHTEPTPAQHADYFHLKNWLIATEPAGLLEATIDHGTGIGLGSLSPNGTAHVAIATDEHLIADHIESSALEVLHALIHQWREAGSPRTHELPARLTRDTDVWQARVSRS</sequence>
<dbReference type="Gene3D" id="3.40.50.150">
    <property type="entry name" value="Vaccinia Virus protein VP39"/>
    <property type="match status" value="1"/>
</dbReference>
<dbReference type="InterPro" id="IPR029063">
    <property type="entry name" value="SAM-dependent_MTases_sf"/>
</dbReference>
<evidence type="ECO:0000256" key="1">
    <source>
        <dbReference type="ARBA" id="ARBA00004496"/>
    </source>
</evidence>
<dbReference type="EMBL" id="CP086322">
    <property type="protein sequence ID" value="UQA91526.1"/>
    <property type="molecule type" value="Genomic_DNA"/>
</dbReference>
<dbReference type="RefSeq" id="WP_248862339.1">
    <property type="nucleotide sequence ID" value="NZ_CP086322.1"/>
</dbReference>
<comment type="subcellular location">
    <subcellularLocation>
        <location evidence="1">Cytoplasm</location>
    </subcellularLocation>
</comment>
<protein>
    <recommendedName>
        <fullName evidence="4">Protein-L-isoaspartate O-methyltransferase</fullName>
        <ecNumber evidence="3">2.1.1.77</ecNumber>
    </recommendedName>
    <alternativeName>
        <fullName evidence="11">L-isoaspartyl protein carboxyl methyltransferase</fullName>
    </alternativeName>
    <alternativeName>
        <fullName evidence="9">Protein L-isoaspartyl methyltransferase</fullName>
    </alternativeName>
    <alternativeName>
        <fullName evidence="10">Protein-beta-aspartate methyltransferase</fullName>
    </alternativeName>
</protein>
<evidence type="ECO:0000256" key="3">
    <source>
        <dbReference type="ARBA" id="ARBA00011890"/>
    </source>
</evidence>
<reference evidence="12" key="1">
    <citation type="submission" date="2021-10" db="EMBL/GenBank/DDBJ databases">
        <title>Streptomyces nigrumlapis sp.nov.,an antimicrobial producing actinobacterium isolated from Black Gobi rocks.</title>
        <authorList>
            <person name="Wen Y."/>
            <person name="Zhang W."/>
            <person name="Liu X.G."/>
        </authorList>
    </citation>
    <scope>NUCLEOTIDE SEQUENCE</scope>
    <source>
        <strain evidence="12">ST13-2-2</strain>
    </source>
</reference>
<evidence type="ECO:0000256" key="9">
    <source>
        <dbReference type="ARBA" id="ARBA00030757"/>
    </source>
</evidence>
<dbReference type="PROSITE" id="PS01279">
    <property type="entry name" value="PCMT"/>
    <property type="match status" value="1"/>
</dbReference>
<keyword evidence="13" id="KW-1185">Reference proteome</keyword>
<organism evidence="12 13">
    <name type="scientific">Streptomyces halobius</name>
    <dbReference type="NCBI Taxonomy" id="2879846"/>
    <lineage>
        <taxon>Bacteria</taxon>
        <taxon>Bacillati</taxon>
        <taxon>Actinomycetota</taxon>
        <taxon>Actinomycetes</taxon>
        <taxon>Kitasatosporales</taxon>
        <taxon>Streptomycetaceae</taxon>
        <taxon>Streptomyces</taxon>
    </lineage>
</organism>
<proteinExistence type="inferred from homology"/>
<evidence type="ECO:0000256" key="2">
    <source>
        <dbReference type="ARBA" id="ARBA00005369"/>
    </source>
</evidence>
<dbReference type="Proteomes" id="UP000830115">
    <property type="component" value="Chromosome"/>
</dbReference>
<keyword evidence="6" id="KW-0489">Methyltransferase</keyword>
<keyword evidence="5" id="KW-0963">Cytoplasm</keyword>
<keyword evidence="8" id="KW-0949">S-adenosyl-L-methionine</keyword>
<dbReference type="CDD" id="cd02440">
    <property type="entry name" value="AdoMet_MTases"/>
    <property type="match status" value="1"/>
</dbReference>
<dbReference type="PANTHER" id="PTHR11579:SF0">
    <property type="entry name" value="PROTEIN-L-ISOASPARTATE(D-ASPARTATE) O-METHYLTRANSFERASE"/>
    <property type="match status" value="1"/>
</dbReference>
<evidence type="ECO:0000256" key="10">
    <source>
        <dbReference type="ARBA" id="ARBA00031323"/>
    </source>
</evidence>
<dbReference type="InterPro" id="IPR000682">
    <property type="entry name" value="PCMT"/>
</dbReference>
<dbReference type="PANTHER" id="PTHR11579">
    <property type="entry name" value="PROTEIN-L-ISOASPARTATE O-METHYLTRANSFERASE"/>
    <property type="match status" value="1"/>
</dbReference>
<gene>
    <name evidence="12" type="ORF">K9S39_06320</name>
</gene>
<evidence type="ECO:0000313" key="12">
    <source>
        <dbReference type="EMBL" id="UQA91526.1"/>
    </source>
</evidence>
<accession>A0ABY4M5L2</accession>
<evidence type="ECO:0000256" key="11">
    <source>
        <dbReference type="ARBA" id="ARBA00031350"/>
    </source>
</evidence>
<dbReference type="Pfam" id="PF01135">
    <property type="entry name" value="PCMT"/>
    <property type="match status" value="1"/>
</dbReference>
<evidence type="ECO:0000256" key="6">
    <source>
        <dbReference type="ARBA" id="ARBA00022603"/>
    </source>
</evidence>
<evidence type="ECO:0000256" key="8">
    <source>
        <dbReference type="ARBA" id="ARBA00022691"/>
    </source>
</evidence>
<name>A0ABY4M5L2_9ACTN</name>
<dbReference type="EC" id="2.1.1.77" evidence="3"/>
<evidence type="ECO:0000313" key="13">
    <source>
        <dbReference type="Proteomes" id="UP000830115"/>
    </source>
</evidence>
<comment type="similarity">
    <text evidence="2">Belongs to the methyltransferase superfamily. L-isoaspartyl/D-aspartyl protein methyltransferase family.</text>
</comment>